<protein>
    <submittedName>
        <fullName evidence="3">Uncharacterized protein</fullName>
    </submittedName>
</protein>
<feature type="region of interest" description="Disordered" evidence="1">
    <location>
        <begin position="1"/>
        <end position="25"/>
    </location>
</feature>
<comment type="caution">
    <text evidence="3">The sequence shown here is derived from an EMBL/GenBank/DDBJ whole genome shotgun (WGS) entry which is preliminary data.</text>
</comment>
<keyword evidence="4" id="KW-1185">Reference proteome</keyword>
<proteinExistence type="predicted"/>
<dbReference type="Proteomes" id="UP000499080">
    <property type="component" value="Unassembled WGS sequence"/>
</dbReference>
<gene>
    <name evidence="3" type="ORF">AVEN_46919_1</name>
    <name evidence="2" type="ORF">AVEN_47583_1</name>
</gene>
<evidence type="ECO:0000313" key="2">
    <source>
        <dbReference type="EMBL" id="GBM17176.1"/>
    </source>
</evidence>
<organism evidence="3 4">
    <name type="scientific">Araneus ventricosus</name>
    <name type="common">Orbweaver spider</name>
    <name type="synonym">Epeira ventricosa</name>
    <dbReference type="NCBI Taxonomy" id="182803"/>
    <lineage>
        <taxon>Eukaryota</taxon>
        <taxon>Metazoa</taxon>
        <taxon>Ecdysozoa</taxon>
        <taxon>Arthropoda</taxon>
        <taxon>Chelicerata</taxon>
        <taxon>Arachnida</taxon>
        <taxon>Araneae</taxon>
        <taxon>Araneomorphae</taxon>
        <taxon>Entelegynae</taxon>
        <taxon>Araneoidea</taxon>
        <taxon>Araneidae</taxon>
        <taxon>Araneus</taxon>
    </lineage>
</organism>
<accession>A0A4Y2RU33</accession>
<name>A0A4Y2RU33_ARAVE</name>
<evidence type="ECO:0000313" key="4">
    <source>
        <dbReference type="Proteomes" id="UP000499080"/>
    </source>
</evidence>
<reference evidence="3 4" key="1">
    <citation type="journal article" date="2019" name="Sci. Rep.">
        <title>Orb-weaving spider Araneus ventricosus genome elucidates the spidroin gene catalogue.</title>
        <authorList>
            <person name="Kono N."/>
            <person name="Nakamura H."/>
            <person name="Ohtoshi R."/>
            <person name="Moran D.A.P."/>
            <person name="Shinohara A."/>
            <person name="Yoshida Y."/>
            <person name="Fujiwara M."/>
            <person name="Mori M."/>
            <person name="Tomita M."/>
            <person name="Arakawa K."/>
        </authorList>
    </citation>
    <scope>NUCLEOTIDE SEQUENCE [LARGE SCALE GENOMIC DNA]</scope>
</reference>
<sequence>MNVIPNHETTRSAGKLMSREYADSSGLPTKVRINSGLSIRADHTALFGSLEPETQFETPNAVSPSVPRSLLEHSVLFTPSRSGAPPTFHYTG</sequence>
<evidence type="ECO:0000313" key="3">
    <source>
        <dbReference type="EMBL" id="GBN78886.1"/>
    </source>
</evidence>
<dbReference type="EMBL" id="BGPR01018335">
    <property type="protein sequence ID" value="GBN78886.1"/>
    <property type="molecule type" value="Genomic_DNA"/>
</dbReference>
<evidence type="ECO:0000256" key="1">
    <source>
        <dbReference type="SAM" id="MobiDB-lite"/>
    </source>
</evidence>
<dbReference type="EMBL" id="BGPR01000384">
    <property type="protein sequence ID" value="GBM17176.1"/>
    <property type="molecule type" value="Genomic_DNA"/>
</dbReference>
<dbReference type="AlphaFoldDB" id="A0A4Y2RU33"/>